<dbReference type="Proteomes" id="UP000192907">
    <property type="component" value="Unassembled WGS sequence"/>
</dbReference>
<protein>
    <submittedName>
        <fullName evidence="1">Uncharacterized protein</fullName>
    </submittedName>
</protein>
<organism evidence="1 2">
    <name type="scientific">Pseudobacteriovorax antillogorgiicola</name>
    <dbReference type="NCBI Taxonomy" id="1513793"/>
    <lineage>
        <taxon>Bacteria</taxon>
        <taxon>Pseudomonadati</taxon>
        <taxon>Bdellovibrionota</taxon>
        <taxon>Oligoflexia</taxon>
        <taxon>Oligoflexales</taxon>
        <taxon>Pseudobacteriovoracaceae</taxon>
        <taxon>Pseudobacteriovorax</taxon>
    </lineage>
</organism>
<gene>
    <name evidence="1" type="ORF">SAMN06296036_13527</name>
</gene>
<dbReference type="EMBL" id="FWZT01000035">
    <property type="protein sequence ID" value="SMF80604.1"/>
    <property type="molecule type" value="Genomic_DNA"/>
</dbReference>
<sequence>MSIIEVNAKSVQVENENLLVDLIKLGDEEGMLLTEAARIFEVQETAIWQHLKRHNLESSQIVRTKLKELRNLGVIGQRINRATFLPKETIRALAKVIHSDSAWAIYNQLWAVAEKAYEFHTRPTNNIEVLRGMLDEISSQNQRLSNVEHRVEVETPRLVESRIEQALTDHQTFPDDCIRVGEILTDYFPGVARAKVMTYLNALGHPRGSHVHIDDNGLRTVSHPWKESGLGAAADKLFSERKVLKETAKTIIWHHPLAGTMREYKY</sequence>
<accession>A0A1Y6CQ30</accession>
<dbReference type="STRING" id="1513793.SAMN06296036_13527"/>
<proteinExistence type="predicted"/>
<name>A0A1Y6CQ30_9BACT</name>
<evidence type="ECO:0000313" key="2">
    <source>
        <dbReference type="Proteomes" id="UP000192907"/>
    </source>
</evidence>
<reference evidence="2" key="1">
    <citation type="submission" date="2017-04" db="EMBL/GenBank/DDBJ databases">
        <authorList>
            <person name="Varghese N."/>
            <person name="Submissions S."/>
        </authorList>
    </citation>
    <scope>NUCLEOTIDE SEQUENCE [LARGE SCALE GENOMIC DNA]</scope>
    <source>
        <strain evidence="2">RKEM611</strain>
    </source>
</reference>
<dbReference type="AlphaFoldDB" id="A0A1Y6CQ30"/>
<dbReference type="RefSeq" id="WP_132325637.1">
    <property type="nucleotide sequence ID" value="NZ_FWZT01000035.1"/>
</dbReference>
<keyword evidence="2" id="KW-1185">Reference proteome</keyword>
<evidence type="ECO:0000313" key="1">
    <source>
        <dbReference type="EMBL" id="SMF80604.1"/>
    </source>
</evidence>